<organism evidence="2 3">
    <name type="scientific">Phytophthora lilii</name>
    <dbReference type="NCBI Taxonomy" id="2077276"/>
    <lineage>
        <taxon>Eukaryota</taxon>
        <taxon>Sar</taxon>
        <taxon>Stramenopiles</taxon>
        <taxon>Oomycota</taxon>
        <taxon>Peronosporomycetes</taxon>
        <taxon>Peronosporales</taxon>
        <taxon>Peronosporaceae</taxon>
        <taxon>Phytophthora</taxon>
    </lineage>
</organism>
<feature type="region of interest" description="Disordered" evidence="1">
    <location>
        <begin position="457"/>
        <end position="492"/>
    </location>
</feature>
<proteinExistence type="predicted"/>
<accession>A0A9W6TL41</accession>
<comment type="caution">
    <text evidence="2">The sequence shown here is derived from an EMBL/GenBank/DDBJ whole genome shotgun (WGS) entry which is preliminary data.</text>
</comment>
<gene>
    <name evidence="2" type="ORF">Plil01_000529200</name>
</gene>
<protein>
    <submittedName>
        <fullName evidence="2">Unnamed protein product</fullName>
    </submittedName>
</protein>
<feature type="region of interest" description="Disordered" evidence="1">
    <location>
        <begin position="300"/>
        <end position="386"/>
    </location>
</feature>
<dbReference type="AlphaFoldDB" id="A0A9W6TL41"/>
<dbReference type="EMBL" id="BSXW01000222">
    <property type="protein sequence ID" value="GMF15416.1"/>
    <property type="molecule type" value="Genomic_DNA"/>
</dbReference>
<feature type="compositionally biased region" description="Acidic residues" evidence="1">
    <location>
        <begin position="931"/>
        <end position="950"/>
    </location>
</feature>
<feature type="compositionally biased region" description="Basic residues" evidence="1">
    <location>
        <begin position="790"/>
        <end position="801"/>
    </location>
</feature>
<feature type="region of interest" description="Disordered" evidence="1">
    <location>
        <begin position="714"/>
        <end position="819"/>
    </location>
</feature>
<evidence type="ECO:0000256" key="1">
    <source>
        <dbReference type="SAM" id="MobiDB-lite"/>
    </source>
</evidence>
<evidence type="ECO:0000313" key="2">
    <source>
        <dbReference type="EMBL" id="GMF15416.1"/>
    </source>
</evidence>
<evidence type="ECO:0000313" key="3">
    <source>
        <dbReference type="Proteomes" id="UP001165083"/>
    </source>
</evidence>
<keyword evidence="3" id="KW-1185">Reference proteome</keyword>
<dbReference type="OrthoDB" id="163234at2759"/>
<reference evidence="2" key="1">
    <citation type="submission" date="2023-04" db="EMBL/GenBank/DDBJ databases">
        <title>Phytophthora lilii NBRC 32176.</title>
        <authorList>
            <person name="Ichikawa N."/>
            <person name="Sato H."/>
            <person name="Tonouchi N."/>
        </authorList>
    </citation>
    <scope>NUCLEOTIDE SEQUENCE</scope>
    <source>
        <strain evidence="2">NBRC 32176</strain>
    </source>
</reference>
<feature type="compositionally biased region" description="Basic residues" evidence="1">
    <location>
        <begin position="810"/>
        <end position="819"/>
    </location>
</feature>
<feature type="compositionally biased region" description="Low complexity" evidence="1">
    <location>
        <begin position="732"/>
        <end position="767"/>
    </location>
</feature>
<feature type="compositionally biased region" description="Basic and acidic residues" evidence="1">
    <location>
        <begin position="349"/>
        <end position="359"/>
    </location>
</feature>
<dbReference type="Proteomes" id="UP001165083">
    <property type="component" value="Unassembled WGS sequence"/>
</dbReference>
<feature type="compositionally biased region" description="Low complexity" evidence="1">
    <location>
        <begin position="460"/>
        <end position="472"/>
    </location>
</feature>
<name>A0A9W6TL41_9STRA</name>
<feature type="region of interest" description="Disordered" evidence="1">
    <location>
        <begin position="926"/>
        <end position="950"/>
    </location>
</feature>
<sequence>MCSRAANTSTVLKLHPITRRQKVNGNGTVAAPISLESENMVVVFVLARADGFIVAALLCFLSNWNAFSFSSGWIAWHHLVLATPLRFSFVLYPFSLLSETRFHLKVQSESELSFSRFRYFCRQHGMQYQTGCHIQNHRLAPSISVNVCTSTGEEPSLLFPPAPKYRSSSDVLVANWSVLTNASAVEERLRFEYPDNLRNVLQDAGIGEDMDTYGDSDAQASWVHDVGHAFRFVQPKERHQLLRGITSYLKNKRRADDSGRNTALCHWVSRSAQDTAHLHEQVSMKKSSDELGRVQMKNAPHVANQVSAKDAADWRRDGAEKASRAADTAGDQHYAKTGDATTTINGAEEAARKQRRDEPSVAAEGADPVAVDAAEGSGGDRADPLAPLGAPLPMEVDGAEQQKEETVVVMVEGGEEKQVEQGSTKQSMEDAATAADADVEDAPVAMDVDAGGKDQEMAVESGEASEAPSLPAEEVRSPAAADAIAENSDNQTAEKEVVAMKVEGNVKKADSVSVEAAVVVDEVLLQSVEETPIADSHSEESKTSAAGDANEDVEMTSVGVSHTSEVETAHGEHTTPHKASDSDVTNVVGQIVDTLVDHVVQFVNETVSVDAESVKIMSSPITPHLSTDEALELLEVHQGDDHELLPEHDAGADADVEAEPSETREYQWFDGDDDDDEGVAIEAPSILSDVAETTDDVFEFGGVVDLTGAPPNIADNADINSDGSGDTLVIPSSSSSGSSSSSSSSSSSASSGSSSSSSSSSSSASSASEDEAMGNNSKKRRVSGSSGPRKLLKYKKQKRARASNPETKSSHKRYKRKRKIPEPVIPPEFAVFDQEAADPILRGTYAVRNNRRACFVGNWGFSDEAFQNIESVSPFEYTSRARVLQSRRKVDKRPVSGKYGGFFKLRQFNGTLVKIREDQVELQFLPMPSSDGEDEDEDMEGYASDEDDGEEAAASRYVVLGRGIWSEQRLVPRPVYTTGERVPKEKDIFKQYGVMGSLRLKQILLLLDLTSPTRQDQAASQKWVAAQDIHLQMWYSFAVSG</sequence>
<feature type="compositionally biased region" description="Basic and acidic residues" evidence="1">
    <location>
        <begin position="310"/>
        <end position="324"/>
    </location>
</feature>
<feature type="region of interest" description="Disordered" evidence="1">
    <location>
        <begin position="530"/>
        <end position="552"/>
    </location>
</feature>